<proteinExistence type="predicted"/>
<sequence length="129" mass="15488">MNTISASKIDVHRRLCIQKDLSELSSWIHTLECFNIELDHHKIIEKQLIKNTSVSSNIQALRRKNILNMASLCKYEQELKKEYEYGKVEYDAVRSKLHNQKRENYLKFIEECNMVKNQFYVLLHKYHSK</sequence>
<name>A0ABW5ZPN9_9FLAO</name>
<accession>A0ABW5ZPN9</accession>
<comment type="caution">
    <text evidence="1">The sequence shown here is derived from an EMBL/GenBank/DDBJ whole genome shotgun (WGS) entry which is preliminary data.</text>
</comment>
<evidence type="ECO:0000313" key="2">
    <source>
        <dbReference type="Proteomes" id="UP001597548"/>
    </source>
</evidence>
<evidence type="ECO:0000313" key="1">
    <source>
        <dbReference type="EMBL" id="MFD2914532.1"/>
    </source>
</evidence>
<keyword evidence="2" id="KW-1185">Reference proteome</keyword>
<gene>
    <name evidence="1" type="ORF">ACFS29_02695</name>
</gene>
<organism evidence="1 2">
    <name type="scientific">Psychroserpens luteus</name>
    <dbReference type="NCBI Taxonomy" id="1434066"/>
    <lineage>
        <taxon>Bacteria</taxon>
        <taxon>Pseudomonadati</taxon>
        <taxon>Bacteroidota</taxon>
        <taxon>Flavobacteriia</taxon>
        <taxon>Flavobacteriales</taxon>
        <taxon>Flavobacteriaceae</taxon>
        <taxon>Psychroserpens</taxon>
    </lineage>
</organism>
<protein>
    <submittedName>
        <fullName evidence="1">Uncharacterized protein</fullName>
    </submittedName>
</protein>
<dbReference type="EMBL" id="JBHUOS010000001">
    <property type="protein sequence ID" value="MFD2914532.1"/>
    <property type="molecule type" value="Genomic_DNA"/>
</dbReference>
<dbReference type="RefSeq" id="WP_194507783.1">
    <property type="nucleotide sequence ID" value="NZ_JADILU010000003.1"/>
</dbReference>
<dbReference type="Proteomes" id="UP001597548">
    <property type="component" value="Unassembled WGS sequence"/>
</dbReference>
<reference evidence="2" key="1">
    <citation type="journal article" date="2019" name="Int. J. Syst. Evol. Microbiol.">
        <title>The Global Catalogue of Microorganisms (GCM) 10K type strain sequencing project: providing services to taxonomists for standard genome sequencing and annotation.</title>
        <authorList>
            <consortium name="The Broad Institute Genomics Platform"/>
            <consortium name="The Broad Institute Genome Sequencing Center for Infectious Disease"/>
            <person name="Wu L."/>
            <person name="Ma J."/>
        </authorList>
    </citation>
    <scope>NUCLEOTIDE SEQUENCE [LARGE SCALE GENOMIC DNA]</scope>
    <source>
        <strain evidence="2">KCTC 32514</strain>
    </source>
</reference>